<comment type="similarity">
    <text evidence="1">Belongs to the helicase family.</text>
</comment>
<accession>A0A0L8HXE6</accession>
<dbReference type="PANTHER" id="PTHR10492">
    <property type="match status" value="1"/>
</dbReference>
<dbReference type="GO" id="GO:0005524">
    <property type="term" value="F:ATP binding"/>
    <property type="evidence" value="ECO:0007669"/>
    <property type="project" value="UniProtKB-KW"/>
</dbReference>
<keyword evidence="1" id="KW-0547">Nucleotide-binding</keyword>
<dbReference type="Pfam" id="PF05970">
    <property type="entry name" value="PIF1"/>
    <property type="match status" value="1"/>
</dbReference>
<keyword evidence="1" id="KW-0347">Helicase</keyword>
<evidence type="ECO:0000313" key="3">
    <source>
        <dbReference type="EMBL" id="KOF93470.1"/>
    </source>
</evidence>
<dbReference type="PANTHER" id="PTHR10492:SF94">
    <property type="entry name" value="ATP-DEPENDENT DNA HELICASE"/>
    <property type="match status" value="1"/>
</dbReference>
<keyword evidence="1" id="KW-0067">ATP-binding</keyword>
<reference evidence="3" key="1">
    <citation type="submission" date="2015-07" db="EMBL/GenBank/DDBJ databases">
        <title>MeaNS - Measles Nucleotide Surveillance Program.</title>
        <authorList>
            <person name="Tran T."/>
            <person name="Druce J."/>
        </authorList>
    </citation>
    <scope>NUCLEOTIDE SEQUENCE</scope>
    <source>
        <strain evidence="3">UCB-OBI-ISO-001</strain>
        <tissue evidence="3">Gonad</tissue>
    </source>
</reference>
<proteinExistence type="inferred from homology"/>
<dbReference type="GO" id="GO:0043139">
    <property type="term" value="F:5'-3' DNA helicase activity"/>
    <property type="evidence" value="ECO:0007669"/>
    <property type="project" value="UniProtKB-EC"/>
</dbReference>
<gene>
    <name evidence="3" type="ORF">OCBIM_22004359mg</name>
</gene>
<dbReference type="Gene3D" id="3.40.50.300">
    <property type="entry name" value="P-loop containing nucleotide triphosphate hydrolases"/>
    <property type="match status" value="1"/>
</dbReference>
<protein>
    <recommendedName>
        <fullName evidence="1">ATP-dependent DNA helicase</fullName>
        <ecNumber evidence="1">5.6.2.3</ecNumber>
    </recommendedName>
</protein>
<keyword evidence="1" id="KW-0233">DNA recombination</keyword>
<dbReference type="InterPro" id="IPR027417">
    <property type="entry name" value="P-loop_NTPase"/>
</dbReference>
<comment type="catalytic activity">
    <reaction evidence="1">
        <text>ATP + H2O = ADP + phosphate + H(+)</text>
        <dbReference type="Rhea" id="RHEA:13065"/>
        <dbReference type="ChEBI" id="CHEBI:15377"/>
        <dbReference type="ChEBI" id="CHEBI:15378"/>
        <dbReference type="ChEBI" id="CHEBI:30616"/>
        <dbReference type="ChEBI" id="CHEBI:43474"/>
        <dbReference type="ChEBI" id="CHEBI:456216"/>
        <dbReference type="EC" id="5.6.2.3"/>
    </reaction>
</comment>
<keyword evidence="1" id="KW-0227">DNA damage</keyword>
<evidence type="ECO:0000256" key="1">
    <source>
        <dbReference type="RuleBase" id="RU363044"/>
    </source>
</evidence>
<keyword evidence="1" id="KW-0378">Hydrolase</keyword>
<dbReference type="EC" id="5.6.2.3" evidence="1"/>
<dbReference type="GO" id="GO:0000723">
    <property type="term" value="P:telomere maintenance"/>
    <property type="evidence" value="ECO:0007669"/>
    <property type="project" value="InterPro"/>
</dbReference>
<keyword evidence="1" id="KW-0234">DNA repair</keyword>
<dbReference type="GO" id="GO:0016887">
    <property type="term" value="F:ATP hydrolysis activity"/>
    <property type="evidence" value="ECO:0007669"/>
    <property type="project" value="RHEA"/>
</dbReference>
<feature type="domain" description="DNA helicase Pif1-like DEAD-box helicase" evidence="2">
    <location>
        <begin position="2"/>
        <end position="110"/>
    </location>
</feature>
<name>A0A0L8HXE6_OCTBM</name>
<dbReference type="InterPro" id="IPR010285">
    <property type="entry name" value="DNA_helicase_pif1-like_DEAD"/>
</dbReference>
<comment type="cofactor">
    <cofactor evidence="1">
        <name>Mg(2+)</name>
        <dbReference type="ChEBI" id="CHEBI:18420"/>
    </cofactor>
</comment>
<evidence type="ECO:0000259" key="2">
    <source>
        <dbReference type="Pfam" id="PF05970"/>
    </source>
</evidence>
<dbReference type="GO" id="GO:0006310">
    <property type="term" value="P:DNA recombination"/>
    <property type="evidence" value="ECO:0007669"/>
    <property type="project" value="UniProtKB-KW"/>
</dbReference>
<dbReference type="EMBL" id="KQ417152">
    <property type="protein sequence ID" value="KOF93470.1"/>
    <property type="molecule type" value="Genomic_DNA"/>
</dbReference>
<sequence>MTILIIVDEVSHGDKLIYECLDRSLHDTRAKKSLFEGVCVLFVGDRKQILSVVKRGSRARIVQVTLKTLYIWRSVTELSLKKTMRVQNSSDANFATYLSDIVSGQCSFSNSLTNVIRNKPDYVLEMSSISEICKFVSYDLSENDKIASWLCSRAVIDTRACLKRHLNIHKSEKK</sequence>
<organism evidence="3">
    <name type="scientific">Octopus bimaculoides</name>
    <name type="common">California two-spotted octopus</name>
    <dbReference type="NCBI Taxonomy" id="37653"/>
    <lineage>
        <taxon>Eukaryota</taxon>
        <taxon>Metazoa</taxon>
        <taxon>Spiralia</taxon>
        <taxon>Lophotrochozoa</taxon>
        <taxon>Mollusca</taxon>
        <taxon>Cephalopoda</taxon>
        <taxon>Coleoidea</taxon>
        <taxon>Octopodiformes</taxon>
        <taxon>Octopoda</taxon>
        <taxon>Incirrata</taxon>
        <taxon>Octopodidae</taxon>
        <taxon>Octopus</taxon>
    </lineage>
</organism>
<dbReference type="GO" id="GO:0006281">
    <property type="term" value="P:DNA repair"/>
    <property type="evidence" value="ECO:0007669"/>
    <property type="project" value="UniProtKB-KW"/>
</dbReference>
<dbReference type="STRING" id="37653.A0A0L8HXE6"/>
<dbReference type="AlphaFoldDB" id="A0A0L8HXE6"/>